<dbReference type="Proteomes" id="UP000013827">
    <property type="component" value="Unassembled WGS sequence"/>
</dbReference>
<reference evidence="5" key="1">
    <citation type="journal article" date="2013" name="Nature">
        <title>Pan genome of the phytoplankton Emiliania underpins its global distribution.</title>
        <authorList>
            <person name="Read B.A."/>
            <person name="Kegel J."/>
            <person name="Klute M.J."/>
            <person name="Kuo A."/>
            <person name="Lefebvre S.C."/>
            <person name="Maumus F."/>
            <person name="Mayer C."/>
            <person name="Miller J."/>
            <person name="Monier A."/>
            <person name="Salamov A."/>
            <person name="Young J."/>
            <person name="Aguilar M."/>
            <person name="Claverie J.M."/>
            <person name="Frickenhaus S."/>
            <person name="Gonzalez K."/>
            <person name="Herman E.K."/>
            <person name="Lin Y.C."/>
            <person name="Napier J."/>
            <person name="Ogata H."/>
            <person name="Sarno A.F."/>
            <person name="Shmutz J."/>
            <person name="Schroeder D."/>
            <person name="de Vargas C."/>
            <person name="Verret F."/>
            <person name="von Dassow P."/>
            <person name="Valentin K."/>
            <person name="Van de Peer Y."/>
            <person name="Wheeler G."/>
            <person name="Dacks J.B."/>
            <person name="Delwiche C.F."/>
            <person name="Dyhrman S.T."/>
            <person name="Glockner G."/>
            <person name="John U."/>
            <person name="Richards T."/>
            <person name="Worden A.Z."/>
            <person name="Zhang X."/>
            <person name="Grigoriev I.V."/>
            <person name="Allen A.E."/>
            <person name="Bidle K."/>
            <person name="Borodovsky M."/>
            <person name="Bowler C."/>
            <person name="Brownlee C."/>
            <person name="Cock J.M."/>
            <person name="Elias M."/>
            <person name="Gladyshev V.N."/>
            <person name="Groth M."/>
            <person name="Guda C."/>
            <person name="Hadaegh A."/>
            <person name="Iglesias-Rodriguez M.D."/>
            <person name="Jenkins J."/>
            <person name="Jones B.M."/>
            <person name="Lawson T."/>
            <person name="Leese F."/>
            <person name="Lindquist E."/>
            <person name="Lobanov A."/>
            <person name="Lomsadze A."/>
            <person name="Malik S.B."/>
            <person name="Marsh M.E."/>
            <person name="Mackinder L."/>
            <person name="Mock T."/>
            <person name="Mueller-Roeber B."/>
            <person name="Pagarete A."/>
            <person name="Parker M."/>
            <person name="Probert I."/>
            <person name="Quesneville H."/>
            <person name="Raines C."/>
            <person name="Rensing S.A."/>
            <person name="Riano-Pachon D.M."/>
            <person name="Richier S."/>
            <person name="Rokitta S."/>
            <person name="Shiraiwa Y."/>
            <person name="Soanes D.M."/>
            <person name="van der Giezen M."/>
            <person name="Wahlund T.M."/>
            <person name="Williams B."/>
            <person name="Wilson W."/>
            <person name="Wolfe G."/>
            <person name="Wurch L.L."/>
        </authorList>
    </citation>
    <scope>NUCLEOTIDE SEQUENCE</scope>
</reference>
<feature type="domain" description="ShKT" evidence="3">
    <location>
        <begin position="231"/>
        <end position="274"/>
    </location>
</feature>
<reference evidence="4" key="2">
    <citation type="submission" date="2024-10" db="UniProtKB">
        <authorList>
            <consortium name="EnsemblProtists"/>
        </authorList>
    </citation>
    <scope>IDENTIFICATION</scope>
</reference>
<protein>
    <recommendedName>
        <fullName evidence="3">ShKT domain-containing protein</fullName>
    </recommendedName>
</protein>
<feature type="domain" description="ShKT" evidence="3">
    <location>
        <begin position="21"/>
        <end position="64"/>
    </location>
</feature>
<feature type="domain" description="ShKT" evidence="3">
    <location>
        <begin position="371"/>
        <end position="414"/>
    </location>
</feature>
<feature type="chain" id="PRO_5044291652" description="ShKT domain-containing protein" evidence="2">
    <location>
        <begin position="16"/>
        <end position="561"/>
    </location>
</feature>
<feature type="domain" description="ShKT" evidence="3">
    <location>
        <begin position="91"/>
        <end position="134"/>
    </location>
</feature>
<keyword evidence="2" id="KW-0732">Signal</keyword>
<organism evidence="4 5">
    <name type="scientific">Emiliania huxleyi (strain CCMP1516)</name>
    <dbReference type="NCBI Taxonomy" id="280463"/>
    <lineage>
        <taxon>Eukaryota</taxon>
        <taxon>Haptista</taxon>
        <taxon>Haptophyta</taxon>
        <taxon>Prymnesiophyceae</taxon>
        <taxon>Isochrysidales</taxon>
        <taxon>Noelaerhabdaceae</taxon>
        <taxon>Emiliania</taxon>
    </lineage>
</organism>
<accession>A0A0D3K2S8</accession>
<dbReference type="GeneID" id="17275337"/>
<feature type="compositionally biased region" description="Low complexity" evidence="1">
    <location>
        <begin position="492"/>
        <end position="522"/>
    </location>
</feature>
<evidence type="ECO:0000313" key="4">
    <source>
        <dbReference type="EnsemblProtists" id="EOD30063"/>
    </source>
</evidence>
<evidence type="ECO:0000256" key="2">
    <source>
        <dbReference type="SAM" id="SignalP"/>
    </source>
</evidence>
<dbReference type="AlphaFoldDB" id="A0A0D3K2S8"/>
<sequence length="561" mass="60938">MILILLGALLEVGLAAQTCTECTDEPNTYMVTNGLVCDEYPSAYTKFCKQNANWAKQKFCQRSCFENGAGYDGDVCCAVAPPAPTTATCTECTDEPNTYMVTNGLVCDEYPSAYTKFCKQNANWAKQKFCQRSCFENGAGYDGDVCCAAAPTAPTTATCTECTDEPNTYMVTNGLVCDEYPSAYTKFCKQNANWAKQKFCQRSCFENGAGYDGDVCCAAAPTAPTTATCTECTDEPNTYMVTNGLVCEEYPSAYTKFCKQNANWAKQKFCQRSCFENGAGYDGDVCCAAAPTAPTTATCTECTDEPNTYMVTNGLVCDEYPSAYTKFCKQNANWAKQKFCQRSCFENGAGYDGDVCCAAAPTAPTTATCTECTDEPNTYMVTNGLVCDEYPSAYTKFCKQNANWAKQKFCQRSCFENGAGYDGDVCCAPTTAECTECTDEPNTYMVTNGLVCDEYPSAYTKFCKQNANWAKQKFCQRSCFENGAGYDGDAHTPSPRAKTRPAAAARRRGSQSTPRPARSSSCARSTVLPFKYVRSEEDVLRISAGGTNAFAALVGPVLRNA</sequence>
<feature type="region of interest" description="Disordered" evidence="1">
    <location>
        <begin position="488"/>
        <end position="522"/>
    </location>
</feature>
<evidence type="ECO:0000256" key="1">
    <source>
        <dbReference type="SAM" id="MobiDB-lite"/>
    </source>
</evidence>
<dbReference type="EnsemblProtists" id="EOD30063">
    <property type="protein sequence ID" value="EOD30063"/>
    <property type="gene ID" value="EMIHUDRAFT_99528"/>
</dbReference>
<dbReference type="HOGENOM" id="CLU_486129_0_0_1"/>
<proteinExistence type="predicted"/>
<feature type="domain" description="ShKT" evidence="3">
    <location>
        <begin position="161"/>
        <end position="204"/>
    </location>
</feature>
<dbReference type="PaxDb" id="2903-EOD30063"/>
<dbReference type="RefSeq" id="XP_005782492.1">
    <property type="nucleotide sequence ID" value="XM_005782435.1"/>
</dbReference>
<keyword evidence="5" id="KW-1185">Reference proteome</keyword>
<name>A0A0D3K2S8_EMIH1</name>
<evidence type="ECO:0000259" key="3">
    <source>
        <dbReference type="SMART" id="SM00254"/>
    </source>
</evidence>
<dbReference type="SMART" id="SM00254">
    <property type="entry name" value="ShKT"/>
    <property type="match status" value="7"/>
</dbReference>
<dbReference type="KEGG" id="ehx:EMIHUDRAFT_99528"/>
<evidence type="ECO:0000313" key="5">
    <source>
        <dbReference type="Proteomes" id="UP000013827"/>
    </source>
</evidence>
<feature type="signal peptide" evidence="2">
    <location>
        <begin position="1"/>
        <end position="15"/>
    </location>
</feature>
<feature type="domain" description="ShKT" evidence="3">
    <location>
        <begin position="301"/>
        <end position="344"/>
    </location>
</feature>
<feature type="domain" description="ShKT" evidence="3">
    <location>
        <begin position="436"/>
        <end position="479"/>
    </location>
</feature>
<dbReference type="InterPro" id="IPR003582">
    <property type="entry name" value="ShKT_dom"/>
</dbReference>